<dbReference type="PANTHER" id="PTHR31297:SF17">
    <property type="entry name" value="ENDOGLUCANASE"/>
    <property type="match status" value="1"/>
</dbReference>
<dbReference type="STRING" id="623281.SAMN05421747_103150"/>
<sequence>MCWSIKQTGLSVWRPRYPAWAPAWIFGLVFILLSASCSKKADVPEPELKVSTDALHLDADGGETFFHVAVNMNWSASSSDLWCILPVTAGDAGTTKVAVQIAPNAGVEPRNATITVNAGALSQQIKVTQEGAITLDVEQDEYEIGAAGGAIAVGVMASEAFQVEADSDWIEKAAEPDAAGTAKFIIKPNPSVLERQGLIRFVLAGLIRNVTVRQSGQEAEIPADKSGVERDAPALVRQMTVGWNLGNALEAGSSPLVADETLWGNPRTTKALIDAVKHAGFNAVRIPCAWSGYMEDQASYRIREDWLARVKEVVDYCLDNDMYAIINTHWDGGWLEEHPLYAHQEAVNRKFGALWKQVAVYFRDYDERLLFAGTNEVRANYDAPTAEHIAVQLSYNQTFVNTVRATGGRNAYRNLVVQAYNTNIEHAVNHLRLPDDSEPDRLIVEVHYYDPYDFTLDQNSDKYLWGSEYRGHAQVSSWGQEEWVDQTFAKMKTHFIDKGVPVILGEYGVMRRAAPAGILADHVRSRNSYLRYVTRAARLSGMVPFYWDSGHTGNNASGLFNRGAATPVHQDAISAIVGAVP</sequence>
<dbReference type="Pfam" id="PF00150">
    <property type="entry name" value="Cellulase"/>
    <property type="match status" value="1"/>
</dbReference>
<dbReference type="InterPro" id="IPR050386">
    <property type="entry name" value="Glycosyl_hydrolase_5"/>
</dbReference>
<dbReference type="PANTHER" id="PTHR31297">
    <property type="entry name" value="GLUCAN ENDO-1,6-BETA-GLUCOSIDASE B"/>
    <property type="match status" value="1"/>
</dbReference>
<feature type="domain" description="BACON" evidence="6">
    <location>
        <begin position="161"/>
        <end position="214"/>
    </location>
</feature>
<dbReference type="EMBL" id="FOLL01000003">
    <property type="protein sequence ID" value="SFC02631.1"/>
    <property type="molecule type" value="Genomic_DNA"/>
</dbReference>
<gene>
    <name evidence="7" type="ORF">SAMN05421747_103150</name>
</gene>
<evidence type="ECO:0000259" key="6">
    <source>
        <dbReference type="Pfam" id="PF13004"/>
    </source>
</evidence>
<dbReference type="GO" id="GO:0009251">
    <property type="term" value="P:glucan catabolic process"/>
    <property type="evidence" value="ECO:0007669"/>
    <property type="project" value="TreeGrafter"/>
</dbReference>
<evidence type="ECO:0000256" key="3">
    <source>
        <dbReference type="ARBA" id="ARBA00023295"/>
    </source>
</evidence>
<dbReference type="InterPro" id="IPR001547">
    <property type="entry name" value="Glyco_hydro_5"/>
</dbReference>
<name>A0A1I1FTK8_9SPHI</name>
<dbReference type="Pfam" id="PF13004">
    <property type="entry name" value="BACON"/>
    <property type="match status" value="2"/>
</dbReference>
<keyword evidence="2 4" id="KW-0378">Hydrolase</keyword>
<dbReference type="InterPro" id="IPR024361">
    <property type="entry name" value="BACON"/>
</dbReference>
<dbReference type="GO" id="GO:0005576">
    <property type="term" value="C:extracellular region"/>
    <property type="evidence" value="ECO:0007669"/>
    <property type="project" value="TreeGrafter"/>
</dbReference>
<evidence type="ECO:0000259" key="5">
    <source>
        <dbReference type="Pfam" id="PF00150"/>
    </source>
</evidence>
<protein>
    <submittedName>
        <fullName evidence="7">Endoglucanase</fullName>
    </submittedName>
</protein>
<dbReference type="CDD" id="cd14948">
    <property type="entry name" value="BACON"/>
    <property type="match status" value="1"/>
</dbReference>
<reference evidence="7 8" key="1">
    <citation type="submission" date="2016-10" db="EMBL/GenBank/DDBJ databases">
        <authorList>
            <person name="de Groot N.N."/>
        </authorList>
    </citation>
    <scope>NUCLEOTIDE SEQUENCE [LARGE SCALE GENOMIC DNA]</scope>
    <source>
        <strain evidence="7 8">DSM 22900</strain>
    </source>
</reference>
<dbReference type="AlphaFoldDB" id="A0A1I1FTK8"/>
<comment type="similarity">
    <text evidence="4">Belongs to the glycosyl hydrolase 5 (cellulase A) family.</text>
</comment>
<dbReference type="InterPro" id="IPR013783">
    <property type="entry name" value="Ig-like_fold"/>
</dbReference>
<evidence type="ECO:0000256" key="1">
    <source>
        <dbReference type="ARBA" id="ARBA00022729"/>
    </source>
</evidence>
<dbReference type="RefSeq" id="WP_090971986.1">
    <property type="nucleotide sequence ID" value="NZ_FOLL01000003.1"/>
</dbReference>
<keyword evidence="3 4" id="KW-0326">Glycosidase</keyword>
<accession>A0A1I1FTK8</accession>
<feature type="domain" description="BACON" evidence="6">
    <location>
        <begin position="74"/>
        <end position="130"/>
    </location>
</feature>
<organism evidence="7 8">
    <name type="scientific">Parapedobacter composti</name>
    <dbReference type="NCBI Taxonomy" id="623281"/>
    <lineage>
        <taxon>Bacteria</taxon>
        <taxon>Pseudomonadati</taxon>
        <taxon>Bacteroidota</taxon>
        <taxon>Sphingobacteriia</taxon>
        <taxon>Sphingobacteriales</taxon>
        <taxon>Sphingobacteriaceae</taxon>
        <taxon>Parapedobacter</taxon>
    </lineage>
</organism>
<keyword evidence="1" id="KW-0732">Signal</keyword>
<proteinExistence type="inferred from homology"/>
<feature type="domain" description="Glycoside hydrolase family 5" evidence="5">
    <location>
        <begin position="260"/>
        <end position="550"/>
    </location>
</feature>
<evidence type="ECO:0000256" key="2">
    <source>
        <dbReference type="ARBA" id="ARBA00022801"/>
    </source>
</evidence>
<dbReference type="Proteomes" id="UP000199577">
    <property type="component" value="Unassembled WGS sequence"/>
</dbReference>
<evidence type="ECO:0000313" key="7">
    <source>
        <dbReference type="EMBL" id="SFC02631.1"/>
    </source>
</evidence>
<dbReference type="GO" id="GO:0008422">
    <property type="term" value="F:beta-glucosidase activity"/>
    <property type="evidence" value="ECO:0007669"/>
    <property type="project" value="TreeGrafter"/>
</dbReference>
<dbReference type="InterPro" id="IPR017853">
    <property type="entry name" value="GH"/>
</dbReference>
<evidence type="ECO:0000313" key="8">
    <source>
        <dbReference type="Proteomes" id="UP000199577"/>
    </source>
</evidence>
<dbReference type="Gene3D" id="2.60.40.10">
    <property type="entry name" value="Immunoglobulins"/>
    <property type="match status" value="2"/>
</dbReference>
<dbReference type="Gene3D" id="3.20.20.80">
    <property type="entry name" value="Glycosidases"/>
    <property type="match status" value="1"/>
</dbReference>
<dbReference type="SUPFAM" id="SSF51445">
    <property type="entry name" value="(Trans)glycosidases"/>
    <property type="match status" value="1"/>
</dbReference>
<dbReference type="GO" id="GO:0009986">
    <property type="term" value="C:cell surface"/>
    <property type="evidence" value="ECO:0007669"/>
    <property type="project" value="TreeGrafter"/>
</dbReference>
<dbReference type="OrthoDB" id="9800955at2"/>
<keyword evidence="8" id="KW-1185">Reference proteome</keyword>
<evidence type="ECO:0000256" key="4">
    <source>
        <dbReference type="RuleBase" id="RU361153"/>
    </source>
</evidence>